<evidence type="ECO:0000313" key="9">
    <source>
        <dbReference type="Proteomes" id="UP001234989"/>
    </source>
</evidence>
<dbReference type="InterPro" id="IPR043128">
    <property type="entry name" value="Rev_trsase/Diguanyl_cyclase"/>
</dbReference>
<dbReference type="InterPro" id="IPR050951">
    <property type="entry name" value="Retrovirus_Pol_polyprotein"/>
</dbReference>
<proteinExistence type="predicted"/>
<dbReference type="EMBL" id="CP133615">
    <property type="protein sequence ID" value="WMV24904.1"/>
    <property type="molecule type" value="Genomic_DNA"/>
</dbReference>
<reference evidence="8" key="1">
    <citation type="submission" date="2023-08" db="EMBL/GenBank/DDBJ databases">
        <title>A de novo genome assembly of Solanum verrucosum Schlechtendal, a Mexican diploid species geographically isolated from the other diploid A-genome species in potato relatives.</title>
        <authorList>
            <person name="Hosaka K."/>
        </authorList>
    </citation>
    <scope>NUCLEOTIDE SEQUENCE</scope>
    <source>
        <tissue evidence="8">Young leaves</tissue>
    </source>
</reference>
<evidence type="ECO:0000256" key="5">
    <source>
        <dbReference type="ARBA" id="ARBA00022801"/>
    </source>
</evidence>
<evidence type="ECO:0000256" key="6">
    <source>
        <dbReference type="ARBA" id="ARBA00022918"/>
    </source>
</evidence>
<dbReference type="PANTHER" id="PTHR37984">
    <property type="entry name" value="PROTEIN CBG26694"/>
    <property type="match status" value="1"/>
</dbReference>
<gene>
    <name evidence="8" type="ORF">MTR67_018289</name>
</gene>
<dbReference type="Proteomes" id="UP001234989">
    <property type="component" value="Chromosome 4"/>
</dbReference>
<evidence type="ECO:0000256" key="1">
    <source>
        <dbReference type="ARBA" id="ARBA00022679"/>
    </source>
</evidence>
<keyword evidence="6" id="KW-0695">RNA-directed DNA polymerase</keyword>
<dbReference type="GO" id="GO:0004519">
    <property type="term" value="F:endonuclease activity"/>
    <property type="evidence" value="ECO:0007669"/>
    <property type="project" value="UniProtKB-KW"/>
</dbReference>
<dbReference type="AlphaFoldDB" id="A0AAF0QRX4"/>
<protein>
    <recommendedName>
        <fullName evidence="7">Reverse transcriptase RNase H-like domain-containing protein</fullName>
    </recommendedName>
</protein>
<dbReference type="InterPro" id="IPR041373">
    <property type="entry name" value="RT_RNaseH"/>
</dbReference>
<dbReference type="Gene3D" id="3.30.70.270">
    <property type="match status" value="2"/>
</dbReference>
<keyword evidence="1" id="KW-0808">Transferase</keyword>
<evidence type="ECO:0000256" key="3">
    <source>
        <dbReference type="ARBA" id="ARBA00022722"/>
    </source>
</evidence>
<feature type="domain" description="Reverse transcriptase RNase H-like" evidence="7">
    <location>
        <begin position="219"/>
        <end position="300"/>
    </location>
</feature>
<evidence type="ECO:0000259" key="7">
    <source>
        <dbReference type="Pfam" id="PF17917"/>
    </source>
</evidence>
<keyword evidence="9" id="KW-1185">Reference proteome</keyword>
<organism evidence="8 9">
    <name type="scientific">Solanum verrucosum</name>
    <dbReference type="NCBI Taxonomy" id="315347"/>
    <lineage>
        <taxon>Eukaryota</taxon>
        <taxon>Viridiplantae</taxon>
        <taxon>Streptophyta</taxon>
        <taxon>Embryophyta</taxon>
        <taxon>Tracheophyta</taxon>
        <taxon>Spermatophyta</taxon>
        <taxon>Magnoliopsida</taxon>
        <taxon>eudicotyledons</taxon>
        <taxon>Gunneridae</taxon>
        <taxon>Pentapetalae</taxon>
        <taxon>asterids</taxon>
        <taxon>lamiids</taxon>
        <taxon>Solanales</taxon>
        <taxon>Solanaceae</taxon>
        <taxon>Solanoideae</taxon>
        <taxon>Solaneae</taxon>
        <taxon>Solanum</taxon>
    </lineage>
</organism>
<accession>A0AAF0QRX4</accession>
<dbReference type="PANTHER" id="PTHR37984:SF5">
    <property type="entry name" value="PROTEIN NYNRIN-LIKE"/>
    <property type="match status" value="1"/>
</dbReference>
<dbReference type="GO" id="GO:0016787">
    <property type="term" value="F:hydrolase activity"/>
    <property type="evidence" value="ECO:0007669"/>
    <property type="project" value="UniProtKB-KW"/>
</dbReference>
<sequence length="302" mass="35586">MCIDYHLLNKVIIKNKYLIPNIDDFFNQLYGASCFPKIALRYGYHQLKVKDSDILKTDFKTRVFKRYLDLFVIIVIDDIHIYSRSEEAQATHLRVIRKTLKDSQLFSKFRKCEFWLQSVSFLGHVESSERIQVDSQKIEAVHHWPRLISPTDIRSFLGLADYYKRFVKGFSSIASLLTKLTQKEVKFWLSYECEKSFLELKTRLTTTPIWTLLEGSNGYVVYCDAYRFVIGCVLMQYGKVITYASTQLKVHEKNYPTHDLELATVVFTLKNLRHYLYGVHVDVSTNHKSLQYVFTQKELNLR</sequence>
<keyword evidence="3" id="KW-0540">Nuclease</keyword>
<name>A0AAF0QRX4_SOLVR</name>
<evidence type="ECO:0000256" key="4">
    <source>
        <dbReference type="ARBA" id="ARBA00022759"/>
    </source>
</evidence>
<dbReference type="Pfam" id="PF17917">
    <property type="entry name" value="RT_RNaseH"/>
    <property type="match status" value="1"/>
</dbReference>
<keyword evidence="5" id="KW-0378">Hydrolase</keyword>
<dbReference type="FunFam" id="3.30.70.270:FF:000020">
    <property type="entry name" value="Transposon Tf2-6 polyprotein-like Protein"/>
    <property type="match status" value="1"/>
</dbReference>
<evidence type="ECO:0000256" key="2">
    <source>
        <dbReference type="ARBA" id="ARBA00022695"/>
    </source>
</evidence>
<keyword evidence="4" id="KW-0255">Endonuclease</keyword>
<dbReference type="CDD" id="cd01647">
    <property type="entry name" value="RT_LTR"/>
    <property type="match status" value="1"/>
</dbReference>
<evidence type="ECO:0000313" key="8">
    <source>
        <dbReference type="EMBL" id="WMV24904.1"/>
    </source>
</evidence>
<dbReference type="GO" id="GO:0003964">
    <property type="term" value="F:RNA-directed DNA polymerase activity"/>
    <property type="evidence" value="ECO:0007669"/>
    <property type="project" value="UniProtKB-KW"/>
</dbReference>
<dbReference type="SUPFAM" id="SSF56672">
    <property type="entry name" value="DNA/RNA polymerases"/>
    <property type="match status" value="1"/>
</dbReference>
<keyword evidence="2" id="KW-0548">Nucleotidyltransferase</keyword>
<dbReference type="InterPro" id="IPR043502">
    <property type="entry name" value="DNA/RNA_pol_sf"/>
</dbReference>